<dbReference type="RefSeq" id="WP_015405632.1">
    <property type="nucleotide sequence ID" value="NC_020304.1"/>
</dbReference>
<evidence type="ECO:0000313" key="1">
    <source>
        <dbReference type="EMBL" id="AGF79950.1"/>
    </source>
</evidence>
<protein>
    <submittedName>
        <fullName evidence="1">SEC-C motif domain protein</fullName>
    </submittedName>
</protein>
<evidence type="ECO:0000313" key="2">
    <source>
        <dbReference type="Proteomes" id="UP000011721"/>
    </source>
</evidence>
<dbReference type="Pfam" id="PF02810">
    <property type="entry name" value="SEC-C"/>
    <property type="match status" value="1"/>
</dbReference>
<dbReference type="EMBL" id="CP003985">
    <property type="protein sequence ID" value="AGF79950.1"/>
    <property type="molecule type" value="Genomic_DNA"/>
</dbReference>
<keyword evidence="2" id="KW-1185">Reference proteome</keyword>
<name>M1PKA1_DESSD</name>
<dbReference type="Proteomes" id="UP000011721">
    <property type="component" value="Chromosome"/>
</dbReference>
<dbReference type="PATRIC" id="fig|1167006.5.peg.3694"/>
<organism evidence="1 2">
    <name type="scientific">Desulfocapsa sulfexigens (strain DSM 10523 / SB164P1)</name>
    <dbReference type="NCBI Taxonomy" id="1167006"/>
    <lineage>
        <taxon>Bacteria</taxon>
        <taxon>Pseudomonadati</taxon>
        <taxon>Thermodesulfobacteriota</taxon>
        <taxon>Desulfobulbia</taxon>
        <taxon>Desulfobulbales</taxon>
        <taxon>Desulfocapsaceae</taxon>
        <taxon>Desulfocapsa</taxon>
    </lineage>
</organism>
<reference evidence="2" key="1">
    <citation type="journal article" date="2013" name="Stand. Genomic Sci.">
        <title>Complete genome sequence of Desulfocapsa sulfexigens, a marine deltaproteobacterium specialized in disproportionating inorganic sulfur compounds.</title>
        <authorList>
            <person name="Finster K.W."/>
            <person name="Kjeldsen K.U."/>
            <person name="Kube M."/>
            <person name="Reinhardt R."/>
            <person name="Mussmann M."/>
            <person name="Amann R."/>
            <person name="Schreiber L."/>
        </authorList>
    </citation>
    <scope>NUCLEOTIDE SEQUENCE [LARGE SCALE GENOMIC DNA]</scope>
    <source>
        <strain evidence="2">DSM 10523 / SB164P1</strain>
    </source>
</reference>
<dbReference type="STRING" id="1167006.UWK_03433"/>
<dbReference type="Gene3D" id="3.10.450.50">
    <property type="match status" value="1"/>
</dbReference>
<sequence length="175" mass="19658">MGKIGRNEQCPCGSGKKFKHCCLPKKQAGMVQKNPEAAFKISLLNEIDGIVQVAAEKRQKIKELGVFILLATVEGDAWLLEITDSDAVQLARAGEPLEIPIDENSDTIEINWSHTFDLSNKEFELTAYRDRTKSVMAGYPVKEIRASIKRIKKRFPSEVLEQVHVNPEDHVPSTR</sequence>
<dbReference type="eggNOG" id="COG3012">
    <property type="taxonomic scope" value="Bacteria"/>
</dbReference>
<dbReference type="SUPFAM" id="SSF103642">
    <property type="entry name" value="Sec-C motif"/>
    <property type="match status" value="1"/>
</dbReference>
<dbReference type="OrthoDB" id="5431394at2"/>
<dbReference type="HOGENOM" id="CLU_1452252_0_0_7"/>
<dbReference type="KEGG" id="dsf:UWK_03433"/>
<gene>
    <name evidence="1" type="ordered locus">UWK_03433</name>
</gene>
<dbReference type="AlphaFoldDB" id="M1PKA1"/>
<proteinExistence type="predicted"/>
<accession>M1PKA1</accession>
<dbReference type="InterPro" id="IPR004027">
    <property type="entry name" value="SEC_C_motif"/>
</dbReference>